<feature type="compositionally biased region" description="Pro residues" evidence="2">
    <location>
        <begin position="237"/>
        <end position="249"/>
    </location>
</feature>
<dbReference type="EMBL" id="ML210147">
    <property type="protein sequence ID" value="TFK30073.1"/>
    <property type="molecule type" value="Genomic_DNA"/>
</dbReference>
<reference evidence="3 4" key="1">
    <citation type="journal article" date="2019" name="Nat. Ecol. Evol.">
        <title>Megaphylogeny resolves global patterns of mushroom evolution.</title>
        <authorList>
            <person name="Varga T."/>
            <person name="Krizsan K."/>
            <person name="Foldi C."/>
            <person name="Dima B."/>
            <person name="Sanchez-Garcia M."/>
            <person name="Sanchez-Ramirez S."/>
            <person name="Szollosi G.J."/>
            <person name="Szarkandi J.G."/>
            <person name="Papp V."/>
            <person name="Albert L."/>
            <person name="Andreopoulos W."/>
            <person name="Angelini C."/>
            <person name="Antonin V."/>
            <person name="Barry K.W."/>
            <person name="Bougher N.L."/>
            <person name="Buchanan P."/>
            <person name="Buyck B."/>
            <person name="Bense V."/>
            <person name="Catcheside P."/>
            <person name="Chovatia M."/>
            <person name="Cooper J."/>
            <person name="Damon W."/>
            <person name="Desjardin D."/>
            <person name="Finy P."/>
            <person name="Geml J."/>
            <person name="Haridas S."/>
            <person name="Hughes K."/>
            <person name="Justo A."/>
            <person name="Karasinski D."/>
            <person name="Kautmanova I."/>
            <person name="Kiss B."/>
            <person name="Kocsube S."/>
            <person name="Kotiranta H."/>
            <person name="LaButti K.M."/>
            <person name="Lechner B.E."/>
            <person name="Liimatainen K."/>
            <person name="Lipzen A."/>
            <person name="Lukacs Z."/>
            <person name="Mihaltcheva S."/>
            <person name="Morgado L.N."/>
            <person name="Niskanen T."/>
            <person name="Noordeloos M.E."/>
            <person name="Ohm R.A."/>
            <person name="Ortiz-Santana B."/>
            <person name="Ovrebo C."/>
            <person name="Racz N."/>
            <person name="Riley R."/>
            <person name="Savchenko A."/>
            <person name="Shiryaev A."/>
            <person name="Soop K."/>
            <person name="Spirin V."/>
            <person name="Szebenyi C."/>
            <person name="Tomsovsky M."/>
            <person name="Tulloss R.E."/>
            <person name="Uehling J."/>
            <person name="Grigoriev I.V."/>
            <person name="Vagvolgyi C."/>
            <person name="Papp T."/>
            <person name="Martin F.M."/>
            <person name="Miettinen O."/>
            <person name="Hibbett D.S."/>
            <person name="Nagy L.G."/>
        </authorList>
    </citation>
    <scope>NUCLEOTIDE SEQUENCE [LARGE SCALE GENOMIC DNA]</scope>
    <source>
        <strain evidence="3 4">CBS 121175</strain>
    </source>
</reference>
<dbReference type="AlphaFoldDB" id="A0A5C3LCB1"/>
<keyword evidence="4" id="KW-1185">Reference proteome</keyword>
<gene>
    <name evidence="3" type="ORF">FA15DRAFT_663416</name>
</gene>
<name>A0A5C3LCB1_COPMA</name>
<feature type="coiled-coil region" evidence="1">
    <location>
        <begin position="121"/>
        <end position="155"/>
    </location>
</feature>
<evidence type="ECO:0000313" key="4">
    <source>
        <dbReference type="Proteomes" id="UP000307440"/>
    </source>
</evidence>
<dbReference type="Proteomes" id="UP000307440">
    <property type="component" value="Unassembled WGS sequence"/>
</dbReference>
<organism evidence="3 4">
    <name type="scientific">Coprinopsis marcescibilis</name>
    <name type="common">Agaric fungus</name>
    <name type="synonym">Psathyrella marcescibilis</name>
    <dbReference type="NCBI Taxonomy" id="230819"/>
    <lineage>
        <taxon>Eukaryota</taxon>
        <taxon>Fungi</taxon>
        <taxon>Dikarya</taxon>
        <taxon>Basidiomycota</taxon>
        <taxon>Agaricomycotina</taxon>
        <taxon>Agaricomycetes</taxon>
        <taxon>Agaricomycetidae</taxon>
        <taxon>Agaricales</taxon>
        <taxon>Agaricineae</taxon>
        <taxon>Psathyrellaceae</taxon>
        <taxon>Coprinopsis</taxon>
    </lineage>
</organism>
<feature type="compositionally biased region" description="Polar residues" evidence="2">
    <location>
        <begin position="254"/>
        <end position="273"/>
    </location>
</feature>
<accession>A0A5C3LCB1</accession>
<evidence type="ECO:0000256" key="2">
    <source>
        <dbReference type="SAM" id="MobiDB-lite"/>
    </source>
</evidence>
<protein>
    <submittedName>
        <fullName evidence="3">Uncharacterized protein</fullName>
    </submittedName>
</protein>
<keyword evidence="1" id="KW-0175">Coiled coil</keyword>
<sequence>MAVQPGRLPPPTYPLPTPISSPPCEALVEDGADKILKILQNERSASLTAERDRTRLLEQRHNTHRQHHEQLRATWAAEKRDLTNRVLQLEQQLGAACRSTLNAPIPKSEPADSALAFDPRVRDLELQVSSLTTRCKQLEAEMKNLVIQCATALGNLGIFSSSPGVYTFGGNWPQLFDELGLDSTKPWAASDLNECISIILDRLRQRRISALTPNQVTALTSTHPPMYYATKTSENPPVYPSYPSHPPLYPNNHVHPNSAPQHYPNQNPTSDSR</sequence>
<dbReference type="OrthoDB" id="10632413at2759"/>
<evidence type="ECO:0000256" key="1">
    <source>
        <dbReference type="SAM" id="Coils"/>
    </source>
</evidence>
<proteinExistence type="predicted"/>
<feature type="region of interest" description="Disordered" evidence="2">
    <location>
        <begin position="237"/>
        <end position="273"/>
    </location>
</feature>
<evidence type="ECO:0000313" key="3">
    <source>
        <dbReference type="EMBL" id="TFK30073.1"/>
    </source>
</evidence>